<proteinExistence type="predicted"/>
<dbReference type="Proteomes" id="UP001177003">
    <property type="component" value="Chromosome 2"/>
</dbReference>
<feature type="compositionally biased region" description="Basic and acidic residues" evidence="1">
    <location>
        <begin position="32"/>
        <end position="41"/>
    </location>
</feature>
<evidence type="ECO:0000313" key="2">
    <source>
        <dbReference type="EMBL" id="CAI9270379.1"/>
    </source>
</evidence>
<keyword evidence="3" id="KW-1185">Reference proteome</keyword>
<sequence>MQWRLAAAVTMAVCGFLDYKKNYLREDTIRRRKTDRRDEKLPTGGGFVVEGSPKTHLIAGKRPKMAGKRPKIAGIKTPVVFLSVKYTSDSLRGVDNEIETPHYGFFEFLLPISMIPDMKDNR</sequence>
<reference evidence="2" key="1">
    <citation type="submission" date="2023-04" db="EMBL/GenBank/DDBJ databases">
        <authorList>
            <person name="Vijverberg K."/>
            <person name="Xiong W."/>
            <person name="Schranz E."/>
        </authorList>
    </citation>
    <scope>NUCLEOTIDE SEQUENCE</scope>
</reference>
<gene>
    <name evidence="2" type="ORF">LSALG_LOCUS10691</name>
</gene>
<name>A0AA35V4L8_LACSI</name>
<dbReference type="AlphaFoldDB" id="A0AA35V4L8"/>
<dbReference type="EMBL" id="OX465078">
    <property type="protein sequence ID" value="CAI9270379.1"/>
    <property type="molecule type" value="Genomic_DNA"/>
</dbReference>
<evidence type="ECO:0000313" key="3">
    <source>
        <dbReference type="Proteomes" id="UP001177003"/>
    </source>
</evidence>
<feature type="region of interest" description="Disordered" evidence="1">
    <location>
        <begin position="32"/>
        <end position="52"/>
    </location>
</feature>
<organism evidence="2 3">
    <name type="scientific">Lactuca saligna</name>
    <name type="common">Willowleaf lettuce</name>
    <dbReference type="NCBI Taxonomy" id="75948"/>
    <lineage>
        <taxon>Eukaryota</taxon>
        <taxon>Viridiplantae</taxon>
        <taxon>Streptophyta</taxon>
        <taxon>Embryophyta</taxon>
        <taxon>Tracheophyta</taxon>
        <taxon>Spermatophyta</taxon>
        <taxon>Magnoliopsida</taxon>
        <taxon>eudicotyledons</taxon>
        <taxon>Gunneridae</taxon>
        <taxon>Pentapetalae</taxon>
        <taxon>asterids</taxon>
        <taxon>campanulids</taxon>
        <taxon>Asterales</taxon>
        <taxon>Asteraceae</taxon>
        <taxon>Cichorioideae</taxon>
        <taxon>Cichorieae</taxon>
        <taxon>Lactucinae</taxon>
        <taxon>Lactuca</taxon>
    </lineage>
</organism>
<accession>A0AA35V4L8</accession>
<protein>
    <submittedName>
        <fullName evidence="2">Uncharacterized protein</fullName>
    </submittedName>
</protein>
<evidence type="ECO:0000256" key="1">
    <source>
        <dbReference type="SAM" id="MobiDB-lite"/>
    </source>
</evidence>